<reference evidence="3 4" key="1">
    <citation type="submission" date="2016-10" db="EMBL/GenBank/DDBJ databases">
        <authorList>
            <person name="de Groot N.N."/>
        </authorList>
    </citation>
    <scope>NUCLEOTIDE SEQUENCE [LARGE SCALE GENOMIC DNA]</scope>
    <source>
        <strain evidence="3 4">DSM 25927</strain>
    </source>
</reference>
<evidence type="ECO:0000256" key="2">
    <source>
        <dbReference type="ARBA" id="ARBA00023231"/>
    </source>
</evidence>
<evidence type="ECO:0000313" key="4">
    <source>
        <dbReference type="Proteomes" id="UP000199233"/>
    </source>
</evidence>
<name>A0A1H9IP93_9GAMM</name>
<dbReference type="STRING" id="489703.SAMN04488038_110120"/>
<gene>
    <name evidence="3" type="ORF">SAMN04488038_110120</name>
</gene>
<dbReference type="RefSeq" id="WP_093287093.1">
    <property type="nucleotide sequence ID" value="NZ_FOFS01000010.1"/>
</dbReference>
<dbReference type="AlphaFoldDB" id="A0A1H9IP93"/>
<dbReference type="EMBL" id="FOFS01000010">
    <property type="protein sequence ID" value="SEQ76322.1"/>
    <property type="molecule type" value="Genomic_DNA"/>
</dbReference>
<dbReference type="InterPro" id="IPR007415">
    <property type="entry name" value="Nitrogenase_MoFe_mat_NifZ"/>
</dbReference>
<organism evidence="3 4">
    <name type="scientific">Solimonas aquatica</name>
    <dbReference type="NCBI Taxonomy" id="489703"/>
    <lineage>
        <taxon>Bacteria</taxon>
        <taxon>Pseudomonadati</taxon>
        <taxon>Pseudomonadota</taxon>
        <taxon>Gammaproteobacteria</taxon>
        <taxon>Nevskiales</taxon>
        <taxon>Nevskiaceae</taxon>
        <taxon>Solimonas</taxon>
    </lineage>
</organism>
<protein>
    <submittedName>
        <fullName evidence="3">Nitrogen fixation protein NifZ</fullName>
    </submittedName>
</protein>
<proteinExistence type="inferred from homology"/>
<dbReference type="OrthoDB" id="9801083at2"/>
<accession>A0A1H9IP93</accession>
<dbReference type="Proteomes" id="UP000199233">
    <property type="component" value="Unassembled WGS sequence"/>
</dbReference>
<keyword evidence="4" id="KW-1185">Reference proteome</keyword>
<sequence>MADIRRDDDVVELSLPPRYEYGERVVSRNVIRNDGTFPGREVGDLLVSRGEIGYVRSIGTFLQQYYIYEVEFIASGHRVGMRAKELMSLDDLPEEVLATLSEQQRAQLRGIGRGGVESLT</sequence>
<keyword evidence="2" id="KW-0535">Nitrogen fixation</keyword>
<evidence type="ECO:0000313" key="3">
    <source>
        <dbReference type="EMBL" id="SEQ76322.1"/>
    </source>
</evidence>
<evidence type="ECO:0000256" key="1">
    <source>
        <dbReference type="ARBA" id="ARBA00008027"/>
    </source>
</evidence>
<dbReference type="Pfam" id="PF04319">
    <property type="entry name" value="NifZ"/>
    <property type="match status" value="1"/>
</dbReference>
<dbReference type="GO" id="GO:0009399">
    <property type="term" value="P:nitrogen fixation"/>
    <property type="evidence" value="ECO:0007669"/>
    <property type="project" value="InterPro"/>
</dbReference>
<comment type="similarity">
    <text evidence="1">Belongs to the NifZ family.</text>
</comment>